<dbReference type="Gene3D" id="3.30.390.10">
    <property type="entry name" value="Enolase-like, N-terminal domain"/>
    <property type="match status" value="1"/>
</dbReference>
<evidence type="ECO:0000259" key="2">
    <source>
        <dbReference type="SMART" id="SM00922"/>
    </source>
</evidence>
<feature type="domain" description="Mandelate racemase/muconate lactonizing enzyme C-terminal" evidence="2">
    <location>
        <begin position="179"/>
        <end position="284"/>
    </location>
</feature>
<evidence type="ECO:0000256" key="1">
    <source>
        <dbReference type="ARBA" id="ARBA00023239"/>
    </source>
</evidence>
<organism evidence="3 4">
    <name type="scientific">Salinibacterium xinjiangense</name>
    <dbReference type="NCBI Taxonomy" id="386302"/>
    <lineage>
        <taxon>Bacteria</taxon>
        <taxon>Bacillati</taxon>
        <taxon>Actinomycetota</taxon>
        <taxon>Actinomycetes</taxon>
        <taxon>Micrococcales</taxon>
        <taxon>Microbacteriaceae</taxon>
        <taxon>Salinibacterium</taxon>
    </lineage>
</organism>
<dbReference type="Pfam" id="PF02746">
    <property type="entry name" value="MR_MLE_N"/>
    <property type="match status" value="1"/>
</dbReference>
<name>A0A2C8Z622_9MICO</name>
<sequence>MIENDEMAGVLPSEISTAMMPRITAVETIRTPLQSNVTFVAIHDDAGNTGLGETFYGSTSVEAYIHDVAVPLLREHRGPTSPAKTSRLLSGYVGYSGSGSEVRGNSAIDIALWDLLAKRAALPLRELLGGPTRESISTYNTCAGNDYVNAQSRQSSSNWGIGLGSGKRYEDLEAFLTRPGELAQELLGEGYTGMKVWPFDLAAEASAGDHKTSLDFGLHVLDEIRNAVGDAMDLYLELHSLWTLRGAGRLVKALEPFELAWIEDPLRADHSHALHSLKQSTNIPIAVGESIGGGLSPYRALLDTRSIDIAIVDLGWSGGITPGLKTASIAEQYGIPIAPHDCTGPVALAVATHFVTAIPNGYVQEVARAFYHGWYHDIADGLPVIADGAITPAKSAGHGVVLRDEFLSSPATIRRISNL</sequence>
<dbReference type="SMART" id="SM00922">
    <property type="entry name" value="MR_MLE"/>
    <property type="match status" value="1"/>
</dbReference>
<dbReference type="InterPro" id="IPR036849">
    <property type="entry name" value="Enolase-like_C_sf"/>
</dbReference>
<accession>A0A2C8Z622</accession>
<dbReference type="InterPro" id="IPR029017">
    <property type="entry name" value="Enolase-like_N"/>
</dbReference>
<dbReference type="SUPFAM" id="SSF51604">
    <property type="entry name" value="Enolase C-terminal domain-like"/>
    <property type="match status" value="1"/>
</dbReference>
<dbReference type="InterPro" id="IPR034593">
    <property type="entry name" value="DgoD-like"/>
</dbReference>
<dbReference type="RefSeq" id="WP_097060058.1">
    <property type="nucleotide sequence ID" value="NZ_BMLC01000001.1"/>
</dbReference>
<dbReference type="OrthoDB" id="9802699at2"/>
<dbReference type="InterPro" id="IPR029065">
    <property type="entry name" value="Enolase_C-like"/>
</dbReference>
<dbReference type="Gene3D" id="3.20.20.120">
    <property type="entry name" value="Enolase-like C-terminal domain"/>
    <property type="match status" value="1"/>
</dbReference>
<dbReference type="SFLD" id="SFLDG00179">
    <property type="entry name" value="mandelate_racemase"/>
    <property type="match status" value="1"/>
</dbReference>
<dbReference type="SUPFAM" id="SSF54826">
    <property type="entry name" value="Enolase N-terminal domain-like"/>
    <property type="match status" value="1"/>
</dbReference>
<gene>
    <name evidence="3" type="ORF">SAMN06296378_0906</name>
</gene>
<dbReference type="GO" id="GO:0016829">
    <property type="term" value="F:lyase activity"/>
    <property type="evidence" value="ECO:0007669"/>
    <property type="project" value="UniProtKB-KW"/>
</dbReference>
<protein>
    <submittedName>
        <fullName evidence="3">L-alanine-DL-glutamate epimerase</fullName>
    </submittedName>
</protein>
<dbReference type="SFLD" id="SFLDS00001">
    <property type="entry name" value="Enolase"/>
    <property type="match status" value="1"/>
</dbReference>
<keyword evidence="4" id="KW-1185">Reference proteome</keyword>
<reference evidence="3 4" key="1">
    <citation type="submission" date="2017-09" db="EMBL/GenBank/DDBJ databases">
        <authorList>
            <person name="Ehlers B."/>
            <person name="Leendertz F.H."/>
        </authorList>
    </citation>
    <scope>NUCLEOTIDE SEQUENCE [LARGE SCALE GENOMIC DNA]</scope>
    <source>
        <strain evidence="3 4">CGMCC 1.05381</strain>
    </source>
</reference>
<evidence type="ECO:0000313" key="4">
    <source>
        <dbReference type="Proteomes" id="UP000219440"/>
    </source>
</evidence>
<keyword evidence="1" id="KW-0456">Lyase</keyword>
<dbReference type="Pfam" id="PF13378">
    <property type="entry name" value="MR_MLE_C"/>
    <property type="match status" value="1"/>
</dbReference>
<dbReference type="EMBL" id="OCST01000002">
    <property type="protein sequence ID" value="SOE59234.1"/>
    <property type="molecule type" value="Genomic_DNA"/>
</dbReference>
<dbReference type="PANTHER" id="PTHR48080">
    <property type="entry name" value="D-GALACTONATE DEHYDRATASE-RELATED"/>
    <property type="match status" value="1"/>
</dbReference>
<dbReference type="PANTHER" id="PTHR48080:SF2">
    <property type="entry name" value="D-GALACTONATE DEHYDRATASE"/>
    <property type="match status" value="1"/>
</dbReference>
<dbReference type="InterPro" id="IPR013341">
    <property type="entry name" value="Mandelate_racemase_N_dom"/>
</dbReference>
<dbReference type="CDD" id="cd03316">
    <property type="entry name" value="MR_like"/>
    <property type="match status" value="1"/>
</dbReference>
<dbReference type="InterPro" id="IPR013342">
    <property type="entry name" value="Mandelate_racemase_C"/>
</dbReference>
<evidence type="ECO:0000313" key="3">
    <source>
        <dbReference type="EMBL" id="SOE59234.1"/>
    </source>
</evidence>
<proteinExistence type="predicted"/>
<dbReference type="AlphaFoldDB" id="A0A2C8Z622"/>
<dbReference type="Proteomes" id="UP000219440">
    <property type="component" value="Unassembled WGS sequence"/>
</dbReference>